<dbReference type="GO" id="GO:0005654">
    <property type="term" value="C:nucleoplasm"/>
    <property type="evidence" value="ECO:0007669"/>
    <property type="project" value="TreeGrafter"/>
</dbReference>
<protein>
    <submittedName>
        <fullName evidence="4">Uncharacterized protein LOC111138499 isoform X2</fullName>
    </submittedName>
</protein>
<evidence type="ECO:0000259" key="2">
    <source>
        <dbReference type="Pfam" id="PF14951"/>
    </source>
</evidence>
<dbReference type="OrthoDB" id="1914453at2759"/>
<dbReference type="Proteomes" id="UP000694844">
    <property type="component" value="Chromosome 5"/>
</dbReference>
<dbReference type="GeneID" id="111138499"/>
<dbReference type="PANTHER" id="PTHR34347">
    <property type="entry name" value="DNA REPAIR-SCAFFOLDING PROTEIN SPIDR"/>
    <property type="match status" value="1"/>
</dbReference>
<dbReference type="RefSeq" id="XP_022346214.1">
    <property type="nucleotide sequence ID" value="XM_022490506.1"/>
</dbReference>
<proteinExistence type="predicted"/>
<feature type="domain" description="DUF4503" evidence="2">
    <location>
        <begin position="686"/>
        <end position="794"/>
    </location>
</feature>
<dbReference type="PANTHER" id="PTHR34347:SF1">
    <property type="entry name" value="DNA REPAIR-SCAFFOLDING PROTEIN"/>
    <property type="match status" value="1"/>
</dbReference>
<organism evidence="3 4">
    <name type="scientific">Crassostrea virginica</name>
    <name type="common">Eastern oyster</name>
    <dbReference type="NCBI Taxonomy" id="6565"/>
    <lineage>
        <taxon>Eukaryota</taxon>
        <taxon>Metazoa</taxon>
        <taxon>Spiralia</taxon>
        <taxon>Lophotrochozoa</taxon>
        <taxon>Mollusca</taxon>
        <taxon>Bivalvia</taxon>
        <taxon>Autobranchia</taxon>
        <taxon>Pteriomorphia</taxon>
        <taxon>Ostreida</taxon>
        <taxon>Ostreoidea</taxon>
        <taxon>Ostreidae</taxon>
        <taxon>Crassostrea</taxon>
    </lineage>
</organism>
<feature type="compositionally biased region" description="Low complexity" evidence="1">
    <location>
        <begin position="152"/>
        <end position="165"/>
    </location>
</feature>
<dbReference type="InterPro" id="IPR053054">
    <property type="entry name" value="DNA_repair-scaffolding"/>
</dbReference>
<name>A0A8B8F1V5_CRAVI</name>
<feature type="region of interest" description="Disordered" evidence="1">
    <location>
        <begin position="182"/>
        <end position="214"/>
    </location>
</feature>
<dbReference type="GO" id="GO:0000228">
    <property type="term" value="C:nuclear chromosome"/>
    <property type="evidence" value="ECO:0007669"/>
    <property type="project" value="TreeGrafter"/>
</dbReference>
<evidence type="ECO:0000256" key="1">
    <source>
        <dbReference type="SAM" id="MobiDB-lite"/>
    </source>
</evidence>
<dbReference type="Pfam" id="PF14951">
    <property type="entry name" value="DUF4503"/>
    <property type="match status" value="1"/>
</dbReference>
<accession>A0A8B8F1V5</accession>
<dbReference type="InterPro" id="IPR028032">
    <property type="entry name" value="DUF4503"/>
</dbReference>
<feature type="region of interest" description="Disordered" evidence="1">
    <location>
        <begin position="1"/>
        <end position="170"/>
    </location>
</feature>
<evidence type="ECO:0000313" key="4">
    <source>
        <dbReference type="RefSeq" id="XP_022346214.1"/>
    </source>
</evidence>
<gene>
    <name evidence="4" type="primary">LOC111138499</name>
</gene>
<keyword evidence="3" id="KW-1185">Reference proteome</keyword>
<dbReference type="GO" id="GO:0070202">
    <property type="term" value="P:regulation of establishment of protein localization to chromosome"/>
    <property type="evidence" value="ECO:0007669"/>
    <property type="project" value="TreeGrafter"/>
</dbReference>
<feature type="compositionally biased region" description="Basic and acidic residues" evidence="1">
    <location>
        <begin position="44"/>
        <end position="61"/>
    </location>
</feature>
<sequence>MTKMYRKRSQMNQWDKVGDGFNRQTSATRTKLFDMESSSDEDQNADRIKWSSSEEDREKQAQKQKPKAKRLSLKRKRKAQTSLRSLERKVFCEEQITISSDSDSESKSEVFNLKETFHSDPELEIQSEESRSPDPCTQQENPQGSDTTPCISQATSASTSQSSSSRQGAKVKVSEWVKTLDLKTPPKKTSDVPSQEFEEDSAKKKKKLPKKGIAGQLVTQQARERSDLAMTKHRQAALERDQRAVTARAPYRGMTLRIQRVVDHCELQLSHCLREGEEEDPSELTVLFLHEKSSQAGSSVQVFAPWQKVTLKNVPEQVMLCSNYRVLSGQNQSAAGQGTSNLPNNGNVTVMEAEWKCPCMNDECTDPSKCPLQLNPIVPDTYIDENGNISHESIDPEEPGVSRSPVRMDVFLKHLMTKRTVADWLYIHCQVARFTSRILRVFCHMHFTKNAPREKRYSLLVEDCNGVVGVVLCPQAAEVKYPTLLDSGRGQVYFFGGVTICDRASRSTDPALFSVIDRVRSDLYSASEASRLSEQDNSNLVPFCLLMKEDLVRQKDQRMNVEVKKVERLDLNERTTPLANLPQKKGRVRVSLCGSVIFCFDLSGVRFPLSDKRKSHRYALYLQDASARRHHYVTMTTTDDFFLPPDPTNKAWLFSDVQYMAGLLTCDKYSRMTRQEVVPAYDLHLASFHSKLSLLDLCTLSGTLCGVDSKSAVCLKVCDQCERDDLIGIVETKQLLCPHCHKIVECPVPKLSLRVTLSVAPSGGAASSHVTRPVEPATTVSVKLLHDSVQELLPDTGRPYKARDDIVIDLEREGMEAEDEIFNSGCSAKDLMGERVGPLMTVVVGKFGSQMVLQEIDMNL</sequence>
<feature type="compositionally biased region" description="Polar residues" evidence="1">
    <location>
        <begin position="135"/>
        <end position="151"/>
    </location>
</feature>
<dbReference type="AlphaFoldDB" id="A0A8B8F1V5"/>
<feature type="compositionally biased region" description="Basic residues" evidence="1">
    <location>
        <begin position="62"/>
        <end position="79"/>
    </location>
</feature>
<evidence type="ECO:0000313" key="3">
    <source>
        <dbReference type="Proteomes" id="UP000694844"/>
    </source>
</evidence>
<dbReference type="GO" id="GO:0000724">
    <property type="term" value="P:double-strand break repair via homologous recombination"/>
    <property type="evidence" value="ECO:0007669"/>
    <property type="project" value="TreeGrafter"/>
</dbReference>
<reference evidence="4" key="1">
    <citation type="submission" date="2025-08" db="UniProtKB">
        <authorList>
            <consortium name="RefSeq"/>
        </authorList>
    </citation>
    <scope>IDENTIFICATION</scope>
    <source>
        <tissue evidence="4">Whole sample</tissue>
    </source>
</reference>